<dbReference type="EMBL" id="BRYB01004487">
    <property type="protein sequence ID" value="GMI31940.1"/>
    <property type="molecule type" value="Genomic_DNA"/>
</dbReference>
<name>A0ABQ6MT84_9STRA</name>
<dbReference type="InterPro" id="IPR011989">
    <property type="entry name" value="ARM-like"/>
</dbReference>
<proteinExistence type="predicted"/>
<dbReference type="SUPFAM" id="SSF48371">
    <property type="entry name" value="ARM repeat"/>
    <property type="match status" value="1"/>
</dbReference>
<protein>
    <submittedName>
        <fullName evidence="1">Uncharacterized protein</fullName>
    </submittedName>
</protein>
<sequence>MPDYSDWAREISEGSEERRAGKLEGIIEQLRACEDDMDNENGLCALLAKETEFVAALVSLACDCSAVGEAATDIIDWLAEAKMNRLPLFQFPGLLDALVASSHVSRALDTLTWLCDVKDEAQQVAMATNTAHVDLLVANVGRLRIACMALYYLCFTVDNNRALLYEHPGLIAAVTDATRVPACAQAAVGVLNQMTLSDSLRMPMLRNPLVLDALLRAAGSDIGEVSIYAIACLANFSGEPANYALMRDDVRIMDALTARMDHECSKAALVRICYIGDLPPTYDLSLFCSRPFHHQLSLCKALIREHPEQLSVHSSGRTLLSLAQAASLPASIIGLLSDCVTASTLPDFSLAHLVGYSRPQIALARAQRYTLMCSLERIAVEQDSLGALGALGRLERMLMRSLERSLKRIAGKPEQPAEEDTPGVLNVKKAVRAYRVGGKDPWSVIACFAF</sequence>
<organism evidence="1 2">
    <name type="scientific">Tetraparma gracilis</name>
    <dbReference type="NCBI Taxonomy" id="2962635"/>
    <lineage>
        <taxon>Eukaryota</taxon>
        <taxon>Sar</taxon>
        <taxon>Stramenopiles</taxon>
        <taxon>Ochrophyta</taxon>
        <taxon>Bolidophyceae</taxon>
        <taxon>Parmales</taxon>
        <taxon>Triparmaceae</taxon>
        <taxon>Tetraparma</taxon>
    </lineage>
</organism>
<reference evidence="1 2" key="1">
    <citation type="journal article" date="2023" name="Commun. Biol.">
        <title>Genome analysis of Parmales, the sister group of diatoms, reveals the evolutionary specialization of diatoms from phago-mixotrophs to photoautotrophs.</title>
        <authorList>
            <person name="Ban H."/>
            <person name="Sato S."/>
            <person name="Yoshikawa S."/>
            <person name="Yamada K."/>
            <person name="Nakamura Y."/>
            <person name="Ichinomiya M."/>
            <person name="Sato N."/>
            <person name="Blanc-Mathieu R."/>
            <person name="Endo H."/>
            <person name="Kuwata A."/>
            <person name="Ogata H."/>
        </authorList>
    </citation>
    <scope>NUCLEOTIDE SEQUENCE [LARGE SCALE GENOMIC DNA]</scope>
</reference>
<gene>
    <name evidence="1" type="ORF">TeGR_g2611</name>
</gene>
<dbReference type="InterPro" id="IPR016024">
    <property type="entry name" value="ARM-type_fold"/>
</dbReference>
<evidence type="ECO:0000313" key="1">
    <source>
        <dbReference type="EMBL" id="GMI31940.1"/>
    </source>
</evidence>
<comment type="caution">
    <text evidence="1">The sequence shown here is derived from an EMBL/GenBank/DDBJ whole genome shotgun (WGS) entry which is preliminary data.</text>
</comment>
<dbReference type="Proteomes" id="UP001165060">
    <property type="component" value="Unassembled WGS sequence"/>
</dbReference>
<accession>A0ABQ6MT84</accession>
<evidence type="ECO:0000313" key="2">
    <source>
        <dbReference type="Proteomes" id="UP001165060"/>
    </source>
</evidence>
<keyword evidence="2" id="KW-1185">Reference proteome</keyword>
<dbReference type="Gene3D" id="1.25.10.10">
    <property type="entry name" value="Leucine-rich Repeat Variant"/>
    <property type="match status" value="1"/>
</dbReference>